<protein>
    <recommendedName>
        <fullName evidence="1">Post-GPI attachment to proteins factor 3</fullName>
    </recommendedName>
</protein>
<dbReference type="AlphaFoldDB" id="A0AAF3END3"/>
<comment type="function">
    <text evidence="1">Involved in the lipid remodeling steps of GPI-anchor maturation.</text>
</comment>
<keyword evidence="1" id="KW-1133">Transmembrane helix</keyword>
<keyword evidence="1" id="KW-0333">Golgi apparatus</keyword>
<dbReference type="InterPro" id="IPR007217">
    <property type="entry name" value="Per1-like"/>
</dbReference>
<feature type="transmembrane region" description="Helical" evidence="1">
    <location>
        <begin position="39"/>
        <end position="57"/>
    </location>
</feature>
<dbReference type="Proteomes" id="UP000887575">
    <property type="component" value="Unassembled WGS sequence"/>
</dbReference>
<dbReference type="Pfam" id="PF04080">
    <property type="entry name" value="Per1"/>
    <property type="match status" value="1"/>
</dbReference>
<keyword evidence="1" id="KW-0812">Transmembrane</keyword>
<keyword evidence="1" id="KW-0337">GPI-anchor biosynthesis</keyword>
<comment type="caution">
    <text evidence="1">Lacks conserved residue(s) required for the propagation of feature annotation.</text>
</comment>
<dbReference type="GO" id="GO:0000139">
    <property type="term" value="C:Golgi membrane"/>
    <property type="evidence" value="ECO:0007669"/>
    <property type="project" value="UniProtKB-SubCell"/>
</dbReference>
<name>A0AAF3END3_9BILA</name>
<sequence>MAARRDPTQGHRHSGTNIGYLLFWQQLGWRSNIQKKQIWWGYGVVGMIAWFSSTIFHCVDCWVTEWMDYFYVVSPTSVWPSSTHYPR</sequence>
<keyword evidence="1" id="KW-0472">Membrane</keyword>
<organism evidence="2 3">
    <name type="scientific">Mesorhabditis belari</name>
    <dbReference type="NCBI Taxonomy" id="2138241"/>
    <lineage>
        <taxon>Eukaryota</taxon>
        <taxon>Metazoa</taxon>
        <taxon>Ecdysozoa</taxon>
        <taxon>Nematoda</taxon>
        <taxon>Chromadorea</taxon>
        <taxon>Rhabditida</taxon>
        <taxon>Rhabditina</taxon>
        <taxon>Rhabditomorpha</taxon>
        <taxon>Rhabditoidea</taxon>
        <taxon>Rhabditidae</taxon>
        <taxon>Mesorhabditinae</taxon>
        <taxon>Mesorhabditis</taxon>
    </lineage>
</organism>
<reference evidence="3" key="1">
    <citation type="submission" date="2024-02" db="UniProtKB">
        <authorList>
            <consortium name="WormBaseParasite"/>
        </authorList>
    </citation>
    <scope>IDENTIFICATION</scope>
</reference>
<keyword evidence="2" id="KW-1185">Reference proteome</keyword>
<comment type="similarity">
    <text evidence="1">Belongs to the PGAP3 family.</text>
</comment>
<evidence type="ECO:0000313" key="2">
    <source>
        <dbReference type="Proteomes" id="UP000887575"/>
    </source>
</evidence>
<proteinExistence type="inferred from homology"/>
<comment type="subcellular location">
    <subcellularLocation>
        <location evidence="1">Golgi apparatus membrane</location>
        <topology evidence="1">Multi-pass membrane protein</topology>
    </subcellularLocation>
</comment>
<accession>A0AAF3END3</accession>
<dbReference type="GO" id="GO:0006506">
    <property type="term" value="P:GPI anchor biosynthetic process"/>
    <property type="evidence" value="ECO:0007669"/>
    <property type="project" value="UniProtKB-KW"/>
</dbReference>
<evidence type="ECO:0000313" key="3">
    <source>
        <dbReference type="WBParaSite" id="MBELARI_LOCUS15565"/>
    </source>
</evidence>
<dbReference type="WBParaSite" id="MBELARI_LOCUS15565">
    <property type="protein sequence ID" value="MBELARI_LOCUS15565"/>
    <property type="gene ID" value="MBELARI_LOCUS15565"/>
</dbReference>
<evidence type="ECO:0000256" key="1">
    <source>
        <dbReference type="RuleBase" id="RU365066"/>
    </source>
</evidence>